<organism evidence="6 7">
    <name type="scientific">Serpens gallinarum</name>
    <dbReference type="NCBI Taxonomy" id="2763075"/>
    <lineage>
        <taxon>Bacteria</taxon>
        <taxon>Pseudomonadati</taxon>
        <taxon>Pseudomonadota</taxon>
        <taxon>Gammaproteobacteria</taxon>
        <taxon>Pseudomonadales</taxon>
        <taxon>Pseudomonadaceae</taxon>
        <taxon>Pseudomonas</taxon>
    </lineage>
</organism>
<dbReference type="InterPro" id="IPR005119">
    <property type="entry name" value="LysR_subst-bd"/>
</dbReference>
<dbReference type="InterPro" id="IPR036390">
    <property type="entry name" value="WH_DNA-bd_sf"/>
</dbReference>
<sequence>MLNLPPRLGASLNSAQFANLHTFWVAARHLSFALAARELCLTPSAVSHRIRRLEQALSLRLFERLTRKVRLTEEGERVFLILQGVIDQLSEAVQQSPGSEVSGSVALYSHPSVAACWLVPRLADFHERYPQIALDIRVGNDRIDFRTQTVDLLLLYANGEFPGLVSQRLMDERIAPICSPAYARKHRLLEQPENLRDCTLLHDSQAWENAAFDAEWRLWAHHNGQLDGLPAKSLTFDRSDLCVSAAMQGAGIALGRQRLVQRHLDHGELVLPLGGFTQPGRYEYFLVHPHREPMPKRVQVVIDWLKKCAEATA</sequence>
<keyword evidence="2" id="KW-0805">Transcription regulation</keyword>
<dbReference type="RefSeq" id="WP_251835712.1">
    <property type="nucleotide sequence ID" value="NZ_JACSQG010000002.1"/>
</dbReference>
<evidence type="ECO:0000313" key="6">
    <source>
        <dbReference type="EMBL" id="MBD7976946.1"/>
    </source>
</evidence>
<evidence type="ECO:0000256" key="1">
    <source>
        <dbReference type="ARBA" id="ARBA00009437"/>
    </source>
</evidence>
<keyword evidence="4" id="KW-0804">Transcription</keyword>
<evidence type="ECO:0000256" key="4">
    <source>
        <dbReference type="ARBA" id="ARBA00023163"/>
    </source>
</evidence>
<dbReference type="PROSITE" id="PS50931">
    <property type="entry name" value="HTH_LYSR"/>
    <property type="match status" value="1"/>
</dbReference>
<name>A0ABR8TME8_9PSED</name>
<evidence type="ECO:0000256" key="3">
    <source>
        <dbReference type="ARBA" id="ARBA00023125"/>
    </source>
</evidence>
<dbReference type="Gene3D" id="3.40.190.10">
    <property type="entry name" value="Periplasmic binding protein-like II"/>
    <property type="match status" value="2"/>
</dbReference>
<dbReference type="PANTHER" id="PTHR30537">
    <property type="entry name" value="HTH-TYPE TRANSCRIPTIONAL REGULATOR"/>
    <property type="match status" value="1"/>
</dbReference>
<evidence type="ECO:0000259" key="5">
    <source>
        <dbReference type="PROSITE" id="PS50931"/>
    </source>
</evidence>
<dbReference type="NCBIfam" id="NF007491">
    <property type="entry name" value="PRK10086.1"/>
    <property type="match status" value="1"/>
</dbReference>
<dbReference type="InterPro" id="IPR000847">
    <property type="entry name" value="LysR_HTH_N"/>
</dbReference>
<proteinExistence type="inferred from homology"/>
<accession>A0ABR8TME8</accession>
<dbReference type="EMBL" id="JACSQG010000002">
    <property type="protein sequence ID" value="MBD7976946.1"/>
    <property type="molecule type" value="Genomic_DNA"/>
</dbReference>
<evidence type="ECO:0000313" key="7">
    <source>
        <dbReference type="Proteomes" id="UP000611945"/>
    </source>
</evidence>
<dbReference type="InterPro" id="IPR058163">
    <property type="entry name" value="LysR-type_TF_proteobact-type"/>
</dbReference>
<comment type="similarity">
    <text evidence="1">Belongs to the LysR transcriptional regulatory family.</text>
</comment>
<dbReference type="Proteomes" id="UP000611945">
    <property type="component" value="Unassembled WGS sequence"/>
</dbReference>
<dbReference type="Pfam" id="PF00126">
    <property type="entry name" value="HTH_1"/>
    <property type="match status" value="1"/>
</dbReference>
<dbReference type="CDD" id="cd08432">
    <property type="entry name" value="PBP2_GcdR_TrpI_HvrB_AmpR_like"/>
    <property type="match status" value="1"/>
</dbReference>
<dbReference type="SUPFAM" id="SSF53850">
    <property type="entry name" value="Periplasmic binding protein-like II"/>
    <property type="match status" value="1"/>
</dbReference>
<dbReference type="GO" id="GO:0003677">
    <property type="term" value="F:DNA binding"/>
    <property type="evidence" value="ECO:0007669"/>
    <property type="project" value="UniProtKB-KW"/>
</dbReference>
<evidence type="ECO:0000256" key="2">
    <source>
        <dbReference type="ARBA" id="ARBA00023015"/>
    </source>
</evidence>
<feature type="domain" description="HTH lysR-type" evidence="5">
    <location>
        <begin position="20"/>
        <end position="72"/>
    </location>
</feature>
<dbReference type="SUPFAM" id="SSF46785">
    <property type="entry name" value="Winged helix' DNA-binding domain"/>
    <property type="match status" value="1"/>
</dbReference>
<reference evidence="6 7" key="1">
    <citation type="submission" date="2020-08" db="EMBL/GenBank/DDBJ databases">
        <title>A Genomic Blueprint of the Chicken Gut Microbiome.</title>
        <authorList>
            <person name="Gilroy R."/>
            <person name="Ravi A."/>
            <person name="Getino M."/>
            <person name="Pursley I."/>
            <person name="Horton D.L."/>
            <person name="Alikhan N.-F."/>
            <person name="Baker D."/>
            <person name="Gharbi K."/>
            <person name="Hall N."/>
            <person name="Watson M."/>
            <person name="Adriaenssens E.M."/>
            <person name="Foster-Nyarko E."/>
            <person name="Jarju S."/>
            <person name="Secka A."/>
            <person name="Antonio M."/>
            <person name="Oren A."/>
            <person name="Chaudhuri R."/>
            <person name="La Ragione R.M."/>
            <person name="Hildebrand F."/>
            <person name="Pallen M.J."/>
        </authorList>
    </citation>
    <scope>NUCLEOTIDE SEQUENCE [LARGE SCALE GENOMIC DNA]</scope>
    <source>
        <strain evidence="6 7">Sa2CUA2</strain>
    </source>
</reference>
<comment type="caution">
    <text evidence="6">The sequence shown here is derived from an EMBL/GenBank/DDBJ whole genome shotgun (WGS) entry which is preliminary data.</text>
</comment>
<dbReference type="Pfam" id="PF03466">
    <property type="entry name" value="LysR_substrate"/>
    <property type="match status" value="1"/>
</dbReference>
<dbReference type="PRINTS" id="PR00039">
    <property type="entry name" value="HTHLYSR"/>
</dbReference>
<dbReference type="InterPro" id="IPR036388">
    <property type="entry name" value="WH-like_DNA-bd_sf"/>
</dbReference>
<keyword evidence="3 6" id="KW-0238">DNA-binding</keyword>
<protein>
    <submittedName>
        <fullName evidence="6">DNA-binding transcriptional regulator DsdC</fullName>
    </submittedName>
</protein>
<gene>
    <name evidence="6" type="primary">dsdC</name>
    <name evidence="6" type="ORF">H9642_07050</name>
</gene>
<dbReference type="PANTHER" id="PTHR30537:SF32">
    <property type="entry name" value="HTH-TYPE TRANSCRIPTIONAL REGULATOR DSDC"/>
    <property type="match status" value="1"/>
</dbReference>
<dbReference type="Gene3D" id="1.10.10.10">
    <property type="entry name" value="Winged helix-like DNA-binding domain superfamily/Winged helix DNA-binding domain"/>
    <property type="match status" value="1"/>
</dbReference>
<keyword evidence="7" id="KW-1185">Reference proteome</keyword>